<accession>A0A2S7XC82</accession>
<organism evidence="2 3">
    <name type="scientific">Aliivibrio sifiae</name>
    <dbReference type="NCBI Taxonomy" id="566293"/>
    <lineage>
        <taxon>Bacteria</taxon>
        <taxon>Pseudomonadati</taxon>
        <taxon>Pseudomonadota</taxon>
        <taxon>Gammaproteobacteria</taxon>
        <taxon>Vibrionales</taxon>
        <taxon>Vibrionaceae</taxon>
        <taxon>Aliivibrio</taxon>
    </lineage>
</organism>
<keyword evidence="1" id="KW-1133">Transmembrane helix</keyword>
<comment type="caution">
    <text evidence="2">The sequence shown here is derived from an EMBL/GenBank/DDBJ whole genome shotgun (WGS) entry which is preliminary data.</text>
</comment>
<feature type="transmembrane region" description="Helical" evidence="1">
    <location>
        <begin position="6"/>
        <end position="22"/>
    </location>
</feature>
<proteinExistence type="predicted"/>
<name>A0A2S7XC82_9GAMM</name>
<dbReference type="EMBL" id="MSCO01000001">
    <property type="protein sequence ID" value="PQJ88951.1"/>
    <property type="molecule type" value="Genomic_DNA"/>
</dbReference>
<sequence length="159" mass="18908">MRIVNLILLLLLMGMISYHWLLQDSELQGSRWTCNELSTNFISTPYQKYQEIGERYVLYFASSSNLTIFQKGKLVFKNGEREKYEAIIDADYKVTKDKISVKYRKIDWHLKPQNAPVFIQDLDSLKDFEMDLNFIISDEQLYFHNRKNHENTNFVCFAS</sequence>
<dbReference type="AlphaFoldDB" id="A0A2S7XC82"/>
<evidence type="ECO:0000256" key="1">
    <source>
        <dbReference type="SAM" id="Phobius"/>
    </source>
</evidence>
<dbReference type="Proteomes" id="UP000239263">
    <property type="component" value="Unassembled WGS sequence"/>
</dbReference>
<reference evidence="2 3" key="1">
    <citation type="submission" date="2016-12" db="EMBL/GenBank/DDBJ databases">
        <title>Diversity of luminous bacteria.</title>
        <authorList>
            <person name="Yoshizawa S."/>
            <person name="Kogure K."/>
        </authorList>
    </citation>
    <scope>NUCLEOTIDE SEQUENCE [LARGE SCALE GENOMIC DNA]</scope>
    <source>
        <strain evidence="2 3">ATCC 33715</strain>
    </source>
</reference>
<keyword evidence="1" id="KW-0472">Membrane</keyword>
<keyword evidence="1" id="KW-0812">Transmembrane</keyword>
<gene>
    <name evidence="2" type="ORF">BTO22_04855</name>
</gene>
<evidence type="ECO:0000313" key="2">
    <source>
        <dbReference type="EMBL" id="PQJ88951.1"/>
    </source>
</evidence>
<dbReference type="RefSeq" id="WP_105054521.1">
    <property type="nucleotide sequence ID" value="NZ_CAWNRT010000001.1"/>
</dbReference>
<dbReference type="OrthoDB" id="5886340at2"/>
<evidence type="ECO:0000313" key="3">
    <source>
        <dbReference type="Proteomes" id="UP000239263"/>
    </source>
</evidence>
<protein>
    <submittedName>
        <fullName evidence="2">Uncharacterized protein</fullName>
    </submittedName>
</protein>